<dbReference type="PANTHER" id="PTHR46481:SF10">
    <property type="entry name" value="ZINC FINGER BED DOMAIN-CONTAINING PROTEIN 39"/>
    <property type="match status" value="1"/>
</dbReference>
<reference evidence="12 13" key="1">
    <citation type="journal article" date="2022" name="Allergy">
        <title>Genome assembly and annotation of Periplaneta americana reveal a comprehensive cockroach allergen profile.</title>
        <authorList>
            <person name="Wang L."/>
            <person name="Xiong Q."/>
            <person name="Saelim N."/>
            <person name="Wang L."/>
            <person name="Nong W."/>
            <person name="Wan A.T."/>
            <person name="Shi M."/>
            <person name="Liu X."/>
            <person name="Cao Q."/>
            <person name="Hui J.H.L."/>
            <person name="Sookrung N."/>
            <person name="Leung T.F."/>
            <person name="Tungtrongchitr A."/>
            <person name="Tsui S.K.W."/>
        </authorList>
    </citation>
    <scope>NUCLEOTIDE SEQUENCE [LARGE SCALE GENOMIC DNA]</scope>
    <source>
        <strain evidence="12">PWHHKU_190912</strain>
    </source>
</reference>
<evidence type="ECO:0000256" key="4">
    <source>
        <dbReference type="ARBA" id="ARBA00022833"/>
    </source>
</evidence>
<keyword evidence="3 8" id="KW-0863">Zinc-finger</keyword>
<gene>
    <name evidence="12" type="ORF">ANN_11255</name>
</gene>
<dbReference type="InterPro" id="IPR052035">
    <property type="entry name" value="ZnF_BED_domain_contain"/>
</dbReference>
<evidence type="ECO:0000259" key="10">
    <source>
        <dbReference type="PROSITE" id="PS50006"/>
    </source>
</evidence>
<keyword evidence="6" id="KW-0804">Transcription</keyword>
<evidence type="ECO:0000256" key="2">
    <source>
        <dbReference type="ARBA" id="ARBA00022723"/>
    </source>
</evidence>
<feature type="domain" description="FHA" evidence="10">
    <location>
        <begin position="131"/>
        <end position="192"/>
    </location>
</feature>
<dbReference type="PROSITE" id="PS50808">
    <property type="entry name" value="ZF_BED"/>
    <property type="match status" value="1"/>
</dbReference>
<dbReference type="PANTHER" id="PTHR46481">
    <property type="entry name" value="ZINC FINGER BED DOMAIN-CONTAINING PROTEIN 4"/>
    <property type="match status" value="1"/>
</dbReference>
<evidence type="ECO:0000259" key="11">
    <source>
        <dbReference type="PROSITE" id="PS50808"/>
    </source>
</evidence>
<dbReference type="EMBL" id="JAJSOF020000015">
    <property type="protein sequence ID" value="KAJ4441400.1"/>
    <property type="molecule type" value="Genomic_DNA"/>
</dbReference>
<evidence type="ECO:0000313" key="13">
    <source>
        <dbReference type="Proteomes" id="UP001148838"/>
    </source>
</evidence>
<evidence type="ECO:0008006" key="14">
    <source>
        <dbReference type="Google" id="ProtNLM"/>
    </source>
</evidence>
<feature type="region of interest" description="Disordered" evidence="9">
    <location>
        <begin position="271"/>
        <end position="293"/>
    </location>
</feature>
<keyword evidence="4" id="KW-0862">Zinc</keyword>
<name>A0ABQ8T4H9_PERAM</name>
<evidence type="ECO:0000256" key="6">
    <source>
        <dbReference type="ARBA" id="ARBA00023163"/>
    </source>
</evidence>
<evidence type="ECO:0000256" key="7">
    <source>
        <dbReference type="ARBA" id="ARBA00023242"/>
    </source>
</evidence>
<evidence type="ECO:0000313" key="12">
    <source>
        <dbReference type="EMBL" id="KAJ4441400.1"/>
    </source>
</evidence>
<dbReference type="InterPro" id="IPR000253">
    <property type="entry name" value="FHA_dom"/>
</dbReference>
<accession>A0ABQ8T4H9</accession>
<keyword evidence="7" id="KW-0539">Nucleus</keyword>
<dbReference type="SUPFAM" id="SSF57667">
    <property type="entry name" value="beta-beta-alpha zinc fingers"/>
    <property type="match status" value="1"/>
</dbReference>
<evidence type="ECO:0000256" key="1">
    <source>
        <dbReference type="ARBA" id="ARBA00004123"/>
    </source>
</evidence>
<proteinExistence type="predicted"/>
<protein>
    <recommendedName>
        <fullName evidence="14">BED-type domain-containing protein</fullName>
    </recommendedName>
</protein>
<comment type="subcellular location">
    <subcellularLocation>
        <location evidence="1">Nucleus</location>
    </subcellularLocation>
</comment>
<keyword evidence="13" id="KW-1185">Reference proteome</keyword>
<dbReference type="SMART" id="SM00614">
    <property type="entry name" value="ZnF_BED"/>
    <property type="match status" value="1"/>
</dbReference>
<dbReference type="Pfam" id="PF02892">
    <property type="entry name" value="zf-BED"/>
    <property type="match status" value="1"/>
</dbReference>
<dbReference type="PROSITE" id="PS50006">
    <property type="entry name" value="FHA_DOMAIN"/>
    <property type="match status" value="1"/>
</dbReference>
<sequence>MPCPSQTSGFNVPNYVRSICDDCPNLTGGLGDIRESDADRFWPVRECSGYRTLRIPWSYFDDMNNIQKATGVAQSVKALACRSEVALGRGAVVVLGKVNASTHSIPPAFLPPRQTAGHEPCRIGVLPNRTTRLGRNHILIEADLSSACSKVQHRDVNSEQIYKVFEFPSRLTIHDLVNKVRRRGSFLNNKRVQQRSVLTEEKLDEVGARLEHSSRNSLRRLAQNVNISNTSAFVVTRVTWVEPTELFAHAPHHNLLSRNIELFPSLPASSVNMEQQPQGSNYGEITPPRRKSNARAVKCKNQRFLKRVTLPEGGASLPCRYVDEYMPYRPVRKTDLGDVEQGIYGEKRQFEDVELKDDRRVRSDGSCGNKMAPKRISVAWKFFNLVEDNNKIASCKFFGRIYSKGGGTSNLLDHLKRSHNRELEESADNYVGQQLEQSAHPSNSAEKVKLDKLLIHFVSKVMQPLSVVEDAGFIDLVKGSKPRLYSLPCRNTVSHATHDVYLWRVMSCTRMSVCVSVLSVVSYDEDEEGRRGNPVPARSLLLSNSTKGAEDEFQNGRATGFLRPPIHCTGRPLSDMLAVSTSVCSSLGYKDGHPLPA</sequence>
<dbReference type="InterPro" id="IPR003656">
    <property type="entry name" value="Znf_BED"/>
</dbReference>
<dbReference type="SUPFAM" id="SSF140996">
    <property type="entry name" value="Hermes dimerisation domain"/>
    <property type="match status" value="1"/>
</dbReference>
<keyword evidence="5" id="KW-0805">Transcription regulation</keyword>
<organism evidence="12 13">
    <name type="scientific">Periplaneta americana</name>
    <name type="common">American cockroach</name>
    <name type="synonym">Blatta americana</name>
    <dbReference type="NCBI Taxonomy" id="6978"/>
    <lineage>
        <taxon>Eukaryota</taxon>
        <taxon>Metazoa</taxon>
        <taxon>Ecdysozoa</taxon>
        <taxon>Arthropoda</taxon>
        <taxon>Hexapoda</taxon>
        <taxon>Insecta</taxon>
        <taxon>Pterygota</taxon>
        <taxon>Neoptera</taxon>
        <taxon>Polyneoptera</taxon>
        <taxon>Dictyoptera</taxon>
        <taxon>Blattodea</taxon>
        <taxon>Blattoidea</taxon>
        <taxon>Blattidae</taxon>
        <taxon>Blattinae</taxon>
        <taxon>Periplaneta</taxon>
    </lineage>
</organism>
<feature type="compositionally biased region" description="Polar residues" evidence="9">
    <location>
        <begin position="271"/>
        <end position="283"/>
    </location>
</feature>
<evidence type="ECO:0000256" key="3">
    <source>
        <dbReference type="ARBA" id="ARBA00022771"/>
    </source>
</evidence>
<evidence type="ECO:0000256" key="5">
    <source>
        <dbReference type="ARBA" id="ARBA00023015"/>
    </source>
</evidence>
<evidence type="ECO:0000256" key="9">
    <source>
        <dbReference type="SAM" id="MobiDB-lite"/>
    </source>
</evidence>
<feature type="domain" description="BED-type" evidence="11">
    <location>
        <begin position="374"/>
        <end position="426"/>
    </location>
</feature>
<evidence type="ECO:0000256" key="8">
    <source>
        <dbReference type="PROSITE-ProRule" id="PRU00027"/>
    </source>
</evidence>
<dbReference type="InterPro" id="IPR036236">
    <property type="entry name" value="Znf_C2H2_sf"/>
</dbReference>
<comment type="caution">
    <text evidence="12">The sequence shown here is derived from an EMBL/GenBank/DDBJ whole genome shotgun (WGS) entry which is preliminary data.</text>
</comment>
<dbReference type="Proteomes" id="UP001148838">
    <property type="component" value="Unassembled WGS sequence"/>
</dbReference>
<keyword evidence="2" id="KW-0479">Metal-binding</keyword>